<dbReference type="Proteomes" id="UP000199392">
    <property type="component" value="Unassembled WGS sequence"/>
</dbReference>
<protein>
    <submittedName>
        <fullName evidence="2">Phospholipid/cholesterol/gamma-HCH transport system substrate-binding protein</fullName>
    </submittedName>
</protein>
<dbReference type="STRING" id="311180.SAMN04488050_1067"/>
<dbReference type="NCBIfam" id="TIGR04430">
    <property type="entry name" value="OM_asym_MlaD"/>
    <property type="match status" value="1"/>
</dbReference>
<dbReference type="Pfam" id="PF02470">
    <property type="entry name" value="MlaD"/>
    <property type="match status" value="1"/>
</dbReference>
<gene>
    <name evidence="2" type="ORF">SAMN04488050_1067</name>
</gene>
<keyword evidence="3" id="KW-1185">Reference proteome</keyword>
<dbReference type="InterPro" id="IPR003399">
    <property type="entry name" value="Mce/MlaD"/>
</dbReference>
<dbReference type="GO" id="GO:0015914">
    <property type="term" value="P:phospholipid transport"/>
    <property type="evidence" value="ECO:0007669"/>
    <property type="project" value="InterPro"/>
</dbReference>
<evidence type="ECO:0000259" key="1">
    <source>
        <dbReference type="Pfam" id="PF02470"/>
    </source>
</evidence>
<name>A0A1I6TEJ6_9RHOB</name>
<feature type="domain" description="Mce/MlaD" evidence="1">
    <location>
        <begin position="37"/>
        <end position="115"/>
    </location>
</feature>
<dbReference type="InterPro" id="IPR030970">
    <property type="entry name" value="ABC_MlaD"/>
</dbReference>
<dbReference type="InterPro" id="IPR052336">
    <property type="entry name" value="MlaD_Phospholipid_Transporter"/>
</dbReference>
<evidence type="ECO:0000313" key="3">
    <source>
        <dbReference type="Proteomes" id="UP000199392"/>
    </source>
</evidence>
<accession>A0A1I6TEJ6</accession>
<dbReference type="AlphaFoldDB" id="A0A1I6TEJ6"/>
<dbReference type="PANTHER" id="PTHR33371:SF4">
    <property type="entry name" value="INTERMEMBRANE PHOSPHOLIPID TRANSPORT SYSTEM BINDING PROTEIN MLAD"/>
    <property type="match status" value="1"/>
</dbReference>
<sequence length="149" mass="15275">MSHSATEVIVGGLVLAGAIAFGAYAVSATGFAMGADRGYPLSASFRSLEGISVGSDVRLAGVKVGSVSDIRLNPETYRADMTLRMMNDVQLPDDSSIVIASEGLLGGNFVEISPGGSPFYYGAGDEVLDTQGSVSLMSLLLKYVAGGSE</sequence>
<dbReference type="PANTHER" id="PTHR33371">
    <property type="entry name" value="INTERMEMBRANE PHOSPHOLIPID TRANSPORT SYSTEM BINDING PROTEIN MLAD-RELATED"/>
    <property type="match status" value="1"/>
</dbReference>
<dbReference type="OrthoDB" id="7164001at2"/>
<evidence type="ECO:0000313" key="2">
    <source>
        <dbReference type="EMBL" id="SFS87583.1"/>
    </source>
</evidence>
<reference evidence="3" key="1">
    <citation type="submission" date="2016-10" db="EMBL/GenBank/DDBJ databases">
        <authorList>
            <person name="Varghese N."/>
            <person name="Submissions S."/>
        </authorList>
    </citation>
    <scope>NUCLEOTIDE SEQUENCE [LARGE SCALE GENOMIC DNA]</scope>
    <source>
        <strain evidence="3">DSM 26894</strain>
    </source>
</reference>
<proteinExistence type="predicted"/>
<organism evidence="2 3">
    <name type="scientific">Alloyangia pacifica</name>
    <dbReference type="NCBI Taxonomy" id="311180"/>
    <lineage>
        <taxon>Bacteria</taxon>
        <taxon>Pseudomonadati</taxon>
        <taxon>Pseudomonadota</taxon>
        <taxon>Alphaproteobacteria</taxon>
        <taxon>Rhodobacterales</taxon>
        <taxon>Roseobacteraceae</taxon>
        <taxon>Alloyangia</taxon>
    </lineage>
</organism>
<dbReference type="RefSeq" id="WP_092425459.1">
    <property type="nucleotide sequence ID" value="NZ_FNCL01000006.1"/>
</dbReference>
<dbReference type="EMBL" id="FOZW01000006">
    <property type="protein sequence ID" value="SFS87583.1"/>
    <property type="molecule type" value="Genomic_DNA"/>
</dbReference>